<organism evidence="1 2">
    <name type="scientific">Penicillium steckii</name>
    <dbReference type="NCBI Taxonomy" id="303698"/>
    <lineage>
        <taxon>Eukaryota</taxon>
        <taxon>Fungi</taxon>
        <taxon>Dikarya</taxon>
        <taxon>Ascomycota</taxon>
        <taxon>Pezizomycotina</taxon>
        <taxon>Eurotiomycetes</taxon>
        <taxon>Eurotiomycetidae</taxon>
        <taxon>Eurotiales</taxon>
        <taxon>Aspergillaceae</taxon>
        <taxon>Penicillium</taxon>
    </lineage>
</organism>
<protein>
    <submittedName>
        <fullName evidence="1">Uncharacterized protein</fullName>
    </submittedName>
</protein>
<comment type="caution">
    <text evidence="1">The sequence shown here is derived from an EMBL/GenBank/DDBJ whole genome shotgun (WGS) entry which is preliminary data.</text>
</comment>
<name>A0A1V6TQN7_9EURO</name>
<sequence length="159" mass="17212">MDPPRQPASEGLEPADFPSSIVGPTGIPRRHLISFLAINAIISDSSHAGNLDGLSLIDLANSRSTAIAEIFQKTGPSLDRNDHTMAFDREVNQDNQDSVILLETESPSTLAFTEFEHTSQLGNNYEAVDTSPAAEPVGVYTSKHGLGRCYKYIKHGIAF</sequence>
<evidence type="ECO:0000313" key="1">
    <source>
        <dbReference type="EMBL" id="OQE28677.1"/>
    </source>
</evidence>
<accession>A0A1V6TQN7</accession>
<dbReference type="EMBL" id="MLKD01000003">
    <property type="protein sequence ID" value="OQE28677.1"/>
    <property type="molecule type" value="Genomic_DNA"/>
</dbReference>
<gene>
    <name evidence="1" type="ORF">PENSTE_c003G04336</name>
</gene>
<evidence type="ECO:0000313" key="2">
    <source>
        <dbReference type="Proteomes" id="UP000191285"/>
    </source>
</evidence>
<reference evidence="2" key="1">
    <citation type="journal article" date="2017" name="Nat. Microbiol.">
        <title>Global analysis of biosynthetic gene clusters reveals vast potential of secondary metabolite production in Penicillium species.</title>
        <authorList>
            <person name="Nielsen J.C."/>
            <person name="Grijseels S."/>
            <person name="Prigent S."/>
            <person name="Ji B."/>
            <person name="Dainat J."/>
            <person name="Nielsen K.F."/>
            <person name="Frisvad J.C."/>
            <person name="Workman M."/>
            <person name="Nielsen J."/>
        </authorList>
    </citation>
    <scope>NUCLEOTIDE SEQUENCE [LARGE SCALE GENOMIC DNA]</scope>
    <source>
        <strain evidence="2">IBT 24891</strain>
    </source>
</reference>
<dbReference type="AlphaFoldDB" id="A0A1V6TQN7"/>
<proteinExistence type="predicted"/>
<dbReference type="Proteomes" id="UP000191285">
    <property type="component" value="Unassembled WGS sequence"/>
</dbReference>
<keyword evidence="2" id="KW-1185">Reference proteome</keyword>